<sequence length="76" mass="8162">MLFVQGLTTNSAATQSAPETNQDTAYPGGGVSYASIRFTKTTNTAQFQRKNYDDAVTYTTVKPSSADPSDLYATIN</sequence>
<keyword evidence="3" id="KW-1185">Reference proteome</keyword>
<accession>A0A484D7M5</accession>
<protein>
    <submittedName>
        <fullName evidence="2">Uncharacterized protein</fullName>
    </submittedName>
</protein>
<evidence type="ECO:0000256" key="1">
    <source>
        <dbReference type="SAM" id="MobiDB-lite"/>
    </source>
</evidence>
<reference evidence="2 3" key="1">
    <citation type="submission" date="2019-01" db="EMBL/GenBank/DDBJ databases">
        <title>A chromosome-scale genome assembly of the yellow perch, Perca flavescens.</title>
        <authorList>
            <person name="Feron R."/>
            <person name="Morvezen R."/>
            <person name="Bestin A."/>
            <person name="Haffray P."/>
            <person name="Klopp C."/>
            <person name="Zahm M."/>
            <person name="Cabau C."/>
            <person name="Roques C."/>
            <person name="Donnadieu C."/>
            <person name="Bouchez O."/>
            <person name="Christie M."/>
            <person name="Larson W."/>
            <person name="Guiguen Y."/>
        </authorList>
    </citation>
    <scope>NUCLEOTIDE SEQUENCE [LARGE SCALE GENOMIC DNA]</scope>
    <source>
        <strain evidence="2">YP-PL-M2</strain>
        <tissue evidence="2">Blood</tissue>
    </source>
</reference>
<gene>
    <name evidence="2" type="ORF">EPR50_G00058570</name>
</gene>
<organism evidence="2 3">
    <name type="scientific">Perca flavescens</name>
    <name type="common">American yellow perch</name>
    <name type="synonym">Morone flavescens</name>
    <dbReference type="NCBI Taxonomy" id="8167"/>
    <lineage>
        <taxon>Eukaryota</taxon>
        <taxon>Metazoa</taxon>
        <taxon>Chordata</taxon>
        <taxon>Craniata</taxon>
        <taxon>Vertebrata</taxon>
        <taxon>Euteleostomi</taxon>
        <taxon>Actinopterygii</taxon>
        <taxon>Neopterygii</taxon>
        <taxon>Teleostei</taxon>
        <taxon>Neoteleostei</taxon>
        <taxon>Acanthomorphata</taxon>
        <taxon>Eupercaria</taxon>
        <taxon>Perciformes</taxon>
        <taxon>Percoidei</taxon>
        <taxon>Percidae</taxon>
        <taxon>Percinae</taxon>
        <taxon>Perca</taxon>
    </lineage>
</organism>
<dbReference type="Proteomes" id="UP000295070">
    <property type="component" value="Chromosome 6"/>
</dbReference>
<feature type="compositionally biased region" description="Polar residues" evidence="1">
    <location>
        <begin position="1"/>
        <end position="24"/>
    </location>
</feature>
<name>A0A484D7M5_PERFV</name>
<feature type="region of interest" description="Disordered" evidence="1">
    <location>
        <begin position="1"/>
        <end position="26"/>
    </location>
</feature>
<evidence type="ECO:0000313" key="3">
    <source>
        <dbReference type="Proteomes" id="UP000295070"/>
    </source>
</evidence>
<dbReference type="AlphaFoldDB" id="A0A484D7M5"/>
<evidence type="ECO:0000313" key="2">
    <source>
        <dbReference type="EMBL" id="TDH11212.1"/>
    </source>
</evidence>
<comment type="caution">
    <text evidence="2">The sequence shown here is derived from an EMBL/GenBank/DDBJ whole genome shotgun (WGS) entry which is preliminary data.</text>
</comment>
<dbReference type="EMBL" id="SCKG01000006">
    <property type="protein sequence ID" value="TDH11212.1"/>
    <property type="molecule type" value="Genomic_DNA"/>
</dbReference>
<proteinExistence type="predicted"/>